<reference evidence="3 4" key="1">
    <citation type="submission" date="2017-01" db="EMBL/GenBank/DDBJ databases">
        <title>Complete genome of Lacinutrix venerupis DOK2-8 isolated from seawater in Dokdo.</title>
        <authorList>
            <person name="Chi W.-J."/>
            <person name="Kim J.H."/>
        </authorList>
    </citation>
    <scope>NUCLEOTIDE SEQUENCE [LARGE SCALE GENOMIC DNA]</scope>
    <source>
        <strain evidence="3 4">DOK2-8</strain>
    </source>
</reference>
<sequence>MNNLNKNHDSVLQNEKNVKKSQKHDANLQKNSTLYFQVGLILCLLATYAALEMSFKTSKDFAYVIPEEDNTIYEVDPEIYKIVKKENLEKKKEVAKPKSKNPDFEIVDDKKEIEEAEDKIIDVVVPDDKKVILTPDDSSLNIEQPDEEPVNIMAVQKVPIFPGCEGETTNDGRRQCLSEKLSKLVQRKFDIDVASNLGITGKQRIYVSFKINKLGEVEIIKTKANHKDLEKEANRVVGKIPTMQPGKNNNNPVEVSYMLPIQFNIQ</sequence>
<evidence type="ECO:0000259" key="2">
    <source>
        <dbReference type="Pfam" id="PF03544"/>
    </source>
</evidence>
<protein>
    <recommendedName>
        <fullName evidence="2">TonB C-terminal domain-containing protein</fullName>
    </recommendedName>
</protein>
<proteinExistence type="predicted"/>
<gene>
    <name evidence="3" type="ORF">BWR22_03105</name>
</gene>
<evidence type="ECO:0000313" key="3">
    <source>
        <dbReference type="EMBL" id="APX99335.1"/>
    </source>
</evidence>
<keyword evidence="1" id="KW-1133">Transmembrane helix</keyword>
<feature type="domain" description="TonB C-terminal" evidence="2">
    <location>
        <begin position="197"/>
        <end position="265"/>
    </location>
</feature>
<dbReference type="Gene3D" id="3.30.1150.10">
    <property type="match status" value="1"/>
</dbReference>
<keyword evidence="1" id="KW-0812">Transmembrane</keyword>
<dbReference type="KEGG" id="lvn:BWR22_03105"/>
<dbReference type="InterPro" id="IPR037682">
    <property type="entry name" value="TonB_C"/>
</dbReference>
<dbReference type="AlphaFoldDB" id="A0AAC9PVS6"/>
<dbReference type="GO" id="GO:0055085">
    <property type="term" value="P:transmembrane transport"/>
    <property type="evidence" value="ECO:0007669"/>
    <property type="project" value="InterPro"/>
</dbReference>
<organism evidence="3 4">
    <name type="scientific">Lacinutrix venerupis</name>
    <dbReference type="NCBI Taxonomy" id="1486034"/>
    <lineage>
        <taxon>Bacteria</taxon>
        <taxon>Pseudomonadati</taxon>
        <taxon>Bacteroidota</taxon>
        <taxon>Flavobacteriia</taxon>
        <taxon>Flavobacteriales</taxon>
        <taxon>Flavobacteriaceae</taxon>
        <taxon>Lacinutrix</taxon>
    </lineage>
</organism>
<dbReference type="Proteomes" id="UP000187506">
    <property type="component" value="Chromosome"/>
</dbReference>
<dbReference type="Pfam" id="PF03544">
    <property type="entry name" value="TonB_C"/>
    <property type="match status" value="1"/>
</dbReference>
<keyword evidence="4" id="KW-1185">Reference proteome</keyword>
<feature type="transmembrane region" description="Helical" evidence="1">
    <location>
        <begin position="34"/>
        <end position="51"/>
    </location>
</feature>
<dbReference type="EMBL" id="CP019352">
    <property type="protein sequence ID" value="APX99335.1"/>
    <property type="molecule type" value="Genomic_DNA"/>
</dbReference>
<accession>A0AAC9PVS6</accession>
<evidence type="ECO:0000256" key="1">
    <source>
        <dbReference type="SAM" id="Phobius"/>
    </source>
</evidence>
<name>A0AAC9PVS6_9FLAO</name>
<evidence type="ECO:0000313" key="4">
    <source>
        <dbReference type="Proteomes" id="UP000187506"/>
    </source>
</evidence>
<keyword evidence="1" id="KW-0472">Membrane</keyword>